<reference evidence="4" key="1">
    <citation type="submission" date="2020-11" db="EMBL/GenBank/DDBJ databases">
        <authorList>
            <consortium name="DOE Joint Genome Institute"/>
            <person name="Ahrendt S."/>
            <person name="Riley R."/>
            <person name="Andreopoulos W."/>
            <person name="Labutti K."/>
            <person name="Pangilinan J."/>
            <person name="Ruiz-Duenas F.J."/>
            <person name="Barrasa J.M."/>
            <person name="Sanchez-Garcia M."/>
            <person name="Camarero S."/>
            <person name="Miyauchi S."/>
            <person name="Serrano A."/>
            <person name="Linde D."/>
            <person name="Babiker R."/>
            <person name="Drula E."/>
            <person name="Ayuso-Fernandez I."/>
            <person name="Pacheco R."/>
            <person name="Padilla G."/>
            <person name="Ferreira P."/>
            <person name="Barriuso J."/>
            <person name="Kellner H."/>
            <person name="Castanera R."/>
            <person name="Alfaro M."/>
            <person name="Ramirez L."/>
            <person name="Pisabarro A.G."/>
            <person name="Kuo A."/>
            <person name="Tritt A."/>
            <person name="Lipzen A."/>
            <person name="He G."/>
            <person name="Yan M."/>
            <person name="Ng V."/>
            <person name="Cullen D."/>
            <person name="Martin F."/>
            <person name="Rosso M.-N."/>
            <person name="Henrissat B."/>
            <person name="Hibbett D."/>
            <person name="Martinez A.T."/>
            <person name="Grigoriev I.V."/>
        </authorList>
    </citation>
    <scope>NUCLEOTIDE SEQUENCE</scope>
    <source>
        <strain evidence="4">CIRM-BRFM 674</strain>
    </source>
</reference>
<keyword evidence="2" id="KW-0813">Transport</keyword>
<dbReference type="EMBL" id="MU155166">
    <property type="protein sequence ID" value="KAF9482379.1"/>
    <property type="molecule type" value="Genomic_DNA"/>
</dbReference>
<dbReference type="InterPro" id="IPR025602">
    <property type="entry name" value="BCP1_family"/>
</dbReference>
<protein>
    <recommendedName>
        <fullName evidence="2">Protein BCP1</fullName>
    </recommendedName>
</protein>
<comment type="similarity">
    <text evidence="1 2">Belongs to the BCP1 family.</text>
</comment>
<gene>
    <name evidence="4" type="ORF">BDN70DRAFT_875126</name>
</gene>
<dbReference type="PIRSF" id="PIRSF028983">
    <property type="entry name" value="BCP1"/>
    <property type="match status" value="1"/>
</dbReference>
<keyword evidence="2" id="KW-0539">Nucleus</keyword>
<dbReference type="OrthoDB" id="27543at2759"/>
<proteinExistence type="inferred from homology"/>
<evidence type="ECO:0000313" key="5">
    <source>
        <dbReference type="Proteomes" id="UP000807469"/>
    </source>
</evidence>
<dbReference type="AlphaFoldDB" id="A0A9P6D3D7"/>
<dbReference type="GO" id="GO:0015031">
    <property type="term" value="P:protein transport"/>
    <property type="evidence" value="ECO:0007669"/>
    <property type="project" value="UniProtKB-KW"/>
</dbReference>
<keyword evidence="2" id="KW-0653">Protein transport</keyword>
<organism evidence="4 5">
    <name type="scientific">Pholiota conissans</name>
    <dbReference type="NCBI Taxonomy" id="109636"/>
    <lineage>
        <taxon>Eukaryota</taxon>
        <taxon>Fungi</taxon>
        <taxon>Dikarya</taxon>
        <taxon>Basidiomycota</taxon>
        <taxon>Agaricomycotina</taxon>
        <taxon>Agaricomycetes</taxon>
        <taxon>Agaricomycetidae</taxon>
        <taxon>Agaricales</taxon>
        <taxon>Agaricineae</taxon>
        <taxon>Strophariaceae</taxon>
        <taxon>Pholiota</taxon>
    </lineage>
</organism>
<dbReference type="PANTHER" id="PTHR13261">
    <property type="entry name" value="BRCA2 AND CDKN1A INTERACTING PROTEIN"/>
    <property type="match status" value="1"/>
</dbReference>
<feature type="region of interest" description="Disordered" evidence="3">
    <location>
        <begin position="195"/>
        <end position="231"/>
    </location>
</feature>
<dbReference type="PANTHER" id="PTHR13261:SF0">
    <property type="entry name" value="BRCA2 AND CDKN1A-INTERACTING PROTEIN"/>
    <property type="match status" value="1"/>
</dbReference>
<evidence type="ECO:0000256" key="3">
    <source>
        <dbReference type="SAM" id="MobiDB-lite"/>
    </source>
</evidence>
<keyword evidence="5" id="KW-1185">Reference proteome</keyword>
<dbReference type="GO" id="GO:0005634">
    <property type="term" value="C:nucleus"/>
    <property type="evidence" value="ECO:0007669"/>
    <property type="project" value="UniProtKB-SubCell"/>
</dbReference>
<dbReference type="Pfam" id="PF13862">
    <property type="entry name" value="BCCIP"/>
    <property type="match status" value="1"/>
</dbReference>
<evidence type="ECO:0000256" key="1">
    <source>
        <dbReference type="ARBA" id="ARBA00006781"/>
    </source>
</evidence>
<comment type="function">
    <text evidence="2">Involved in nuclear export, actin cytoskeleton organization and vesicular transport.</text>
</comment>
<comment type="caution">
    <text evidence="4">The sequence shown here is derived from an EMBL/GenBank/DDBJ whole genome shotgun (WGS) entry which is preliminary data.</text>
</comment>
<accession>A0A9P6D3D7</accession>
<comment type="subcellular location">
    <subcellularLocation>
        <location evidence="2">Nucleus</location>
    </subcellularLocation>
</comment>
<evidence type="ECO:0000256" key="2">
    <source>
        <dbReference type="PIRNR" id="PIRNR028983"/>
    </source>
</evidence>
<evidence type="ECO:0000313" key="4">
    <source>
        <dbReference type="EMBL" id="KAF9482379.1"/>
    </source>
</evidence>
<dbReference type="Proteomes" id="UP000807469">
    <property type="component" value="Unassembled WGS sequence"/>
</dbReference>
<sequence length="304" mass="33701">MPKRKQGSDDEADASSSSDVSLVDVSFDFFDPNPKVDYHAIKRLLTQLLQRDAEQLFVGELTDLILSQPTVGTTIKTDGIESDPFALFTVLNMHLHHQNTSVKAIANYILSVTAAHDPAFHETLKALFSQSEAHVGLVLCERLINMPVQVVPPLYSMLANEIKWANADGEPYHFTHLLFISRVYHLTEEEESILINSASSRRPRSSENPSKKNKKQRPPDAEQNGAARPVDGVYSFHPEDDVILKAATHSLTYPYVAPLPALVQETRGRDVFGLDVRGRVMLVPGGGELLRDLGSRMSEVYGQG</sequence>
<name>A0A9P6D3D7_9AGAR</name>